<protein>
    <recommendedName>
        <fullName evidence="2">SpoVT-AbrB domain-containing protein</fullName>
    </recommendedName>
</protein>
<evidence type="ECO:0000313" key="3">
    <source>
        <dbReference type="EMBL" id="AGF93628.1"/>
    </source>
</evidence>
<reference evidence="3" key="1">
    <citation type="journal article" date="2013" name="Syst. Appl. Microbiol.">
        <title>New insights into the archaeal diversity of a hypersaline microbial mat obtained by a metagenomic approach.</title>
        <authorList>
            <person name="Lopez-Lopez A."/>
            <person name="Richter M."/>
            <person name="Pena A."/>
            <person name="Tamames J."/>
            <person name="Rossello-Mora R."/>
        </authorList>
    </citation>
    <scope>NUCLEOTIDE SEQUENCE</scope>
</reference>
<name>M1QC88_9ZZZZ</name>
<sequence>MISKIKKWGNSLAIRLTKKELEEYGLKEGDEVKIKIEKVKPEGEVDLSSLPTFSDEDERASEKHDRYLYGRE</sequence>
<dbReference type="Pfam" id="PF04014">
    <property type="entry name" value="MazE_antitoxin"/>
    <property type="match status" value="1"/>
</dbReference>
<feature type="domain" description="SpoVT-AbrB" evidence="2">
    <location>
        <begin position="5"/>
        <end position="37"/>
    </location>
</feature>
<dbReference type="Gene3D" id="2.10.260.10">
    <property type="match status" value="1"/>
</dbReference>
<proteinExistence type="predicted"/>
<dbReference type="EMBL" id="JX684100">
    <property type="protein sequence ID" value="AGF93628.1"/>
    <property type="molecule type" value="Genomic_DNA"/>
</dbReference>
<dbReference type="AlphaFoldDB" id="M1QC88"/>
<feature type="compositionally biased region" description="Basic and acidic residues" evidence="1">
    <location>
        <begin position="60"/>
        <end position="72"/>
    </location>
</feature>
<gene>
    <name evidence="3" type="ORF">FLSS-14_0024</name>
</gene>
<evidence type="ECO:0000259" key="2">
    <source>
        <dbReference type="Pfam" id="PF04014"/>
    </source>
</evidence>
<dbReference type="InterPro" id="IPR007159">
    <property type="entry name" value="SpoVT-AbrB_dom"/>
</dbReference>
<dbReference type="SUPFAM" id="SSF89447">
    <property type="entry name" value="AbrB/MazE/MraZ-like"/>
    <property type="match status" value="1"/>
</dbReference>
<feature type="region of interest" description="Disordered" evidence="1">
    <location>
        <begin position="46"/>
        <end position="72"/>
    </location>
</feature>
<evidence type="ECO:0000256" key="1">
    <source>
        <dbReference type="SAM" id="MobiDB-lite"/>
    </source>
</evidence>
<accession>M1QC88</accession>
<dbReference type="GO" id="GO:0003677">
    <property type="term" value="F:DNA binding"/>
    <property type="evidence" value="ECO:0007669"/>
    <property type="project" value="InterPro"/>
</dbReference>
<organism evidence="3">
    <name type="scientific">uncultured organism</name>
    <dbReference type="NCBI Taxonomy" id="155900"/>
    <lineage>
        <taxon>unclassified sequences</taxon>
        <taxon>environmental samples</taxon>
    </lineage>
</organism>
<dbReference type="InterPro" id="IPR037914">
    <property type="entry name" value="SpoVT-AbrB_sf"/>
</dbReference>